<reference evidence="1 2" key="1">
    <citation type="journal article" date="2016" name="Nat. Commun.">
        <title>Thousands of microbial genomes shed light on interconnected biogeochemical processes in an aquifer system.</title>
        <authorList>
            <person name="Anantharaman K."/>
            <person name="Brown C.T."/>
            <person name="Hug L.A."/>
            <person name="Sharon I."/>
            <person name="Castelle C.J."/>
            <person name="Probst A.J."/>
            <person name="Thomas B.C."/>
            <person name="Singh A."/>
            <person name="Wilkins M.J."/>
            <person name="Karaoz U."/>
            <person name="Brodie E.L."/>
            <person name="Williams K.H."/>
            <person name="Hubbard S.S."/>
            <person name="Banfield J.F."/>
        </authorList>
    </citation>
    <scope>NUCLEOTIDE SEQUENCE [LARGE SCALE GENOMIC DNA]</scope>
</reference>
<protein>
    <submittedName>
        <fullName evidence="1">Uncharacterized protein</fullName>
    </submittedName>
</protein>
<proteinExistence type="predicted"/>
<evidence type="ECO:0000313" key="1">
    <source>
        <dbReference type="EMBL" id="OHA64929.1"/>
    </source>
</evidence>
<dbReference type="EMBL" id="MHTS01000005">
    <property type="protein sequence ID" value="OHA64929.1"/>
    <property type="molecule type" value="Genomic_DNA"/>
</dbReference>
<sequence>MAFSLCGGKVLPQGGVLPRQEVIVVTPGVVVYSKWQKKEAIFISEAYTMTWGPSGLIEEGTREVYLPNPLCPGGDTIIVPVGSIMLSPEQLTALNAAREQGWRKETPIQQEGVLNPTLS</sequence>
<dbReference type="Proteomes" id="UP000178170">
    <property type="component" value="Unassembled WGS sequence"/>
</dbReference>
<gene>
    <name evidence="1" type="ORF">A2843_02680</name>
</gene>
<evidence type="ECO:0000313" key="2">
    <source>
        <dbReference type="Proteomes" id="UP000178170"/>
    </source>
</evidence>
<dbReference type="AlphaFoldDB" id="A0A1G2QXR5"/>
<comment type="caution">
    <text evidence="1">The sequence shown here is derived from an EMBL/GenBank/DDBJ whole genome shotgun (WGS) entry which is preliminary data.</text>
</comment>
<accession>A0A1G2QXR5</accession>
<name>A0A1G2QXR5_9BACT</name>
<organism evidence="1 2">
    <name type="scientific">Candidatus Wildermuthbacteria bacterium RIFCSPHIGHO2_01_FULL_48_27b</name>
    <dbReference type="NCBI Taxonomy" id="1802447"/>
    <lineage>
        <taxon>Bacteria</taxon>
        <taxon>Candidatus Wildermuthiibacteriota</taxon>
    </lineage>
</organism>